<evidence type="ECO:0000259" key="3">
    <source>
        <dbReference type="Pfam" id="PF03061"/>
    </source>
</evidence>
<dbReference type="InterPro" id="IPR039298">
    <property type="entry name" value="ACOT13"/>
</dbReference>
<gene>
    <name evidence="4" type="primary">CSON015031</name>
</gene>
<evidence type="ECO:0000256" key="1">
    <source>
        <dbReference type="ARBA" id="ARBA00008324"/>
    </source>
</evidence>
<comment type="similarity">
    <text evidence="1">Belongs to the thioesterase PaaI family.</text>
</comment>
<reference evidence="4" key="1">
    <citation type="submission" date="2018-07" db="EMBL/GenBank/DDBJ databases">
        <authorList>
            <person name="Quirk P.G."/>
            <person name="Krulwich T.A."/>
        </authorList>
    </citation>
    <scope>NUCLEOTIDE SEQUENCE</scope>
</reference>
<dbReference type="Gene3D" id="3.10.129.10">
    <property type="entry name" value="Hotdog Thioesterase"/>
    <property type="match status" value="1"/>
</dbReference>
<accession>A0A336LNN2</accession>
<dbReference type="GO" id="GO:0047617">
    <property type="term" value="F:fatty acyl-CoA hydrolase activity"/>
    <property type="evidence" value="ECO:0007669"/>
    <property type="project" value="InterPro"/>
</dbReference>
<dbReference type="AlphaFoldDB" id="A0A336LNN2"/>
<dbReference type="InterPro" id="IPR029069">
    <property type="entry name" value="HotDog_dom_sf"/>
</dbReference>
<dbReference type="Pfam" id="PF03061">
    <property type="entry name" value="4HBT"/>
    <property type="match status" value="1"/>
</dbReference>
<dbReference type="InterPro" id="IPR006683">
    <property type="entry name" value="Thioestr_dom"/>
</dbReference>
<dbReference type="InterPro" id="IPR003736">
    <property type="entry name" value="PAAI_dom"/>
</dbReference>
<organism evidence="4">
    <name type="scientific">Culicoides sonorensis</name>
    <name type="common">Biting midge</name>
    <dbReference type="NCBI Taxonomy" id="179676"/>
    <lineage>
        <taxon>Eukaryota</taxon>
        <taxon>Metazoa</taxon>
        <taxon>Ecdysozoa</taxon>
        <taxon>Arthropoda</taxon>
        <taxon>Hexapoda</taxon>
        <taxon>Insecta</taxon>
        <taxon>Pterygota</taxon>
        <taxon>Neoptera</taxon>
        <taxon>Endopterygota</taxon>
        <taxon>Diptera</taxon>
        <taxon>Nematocera</taxon>
        <taxon>Chironomoidea</taxon>
        <taxon>Ceratopogonidae</taxon>
        <taxon>Ceratopogoninae</taxon>
        <taxon>Culicoides</taxon>
        <taxon>Monoculicoides</taxon>
    </lineage>
</organism>
<evidence type="ECO:0000313" key="4">
    <source>
        <dbReference type="EMBL" id="SSX19530.1"/>
    </source>
</evidence>
<dbReference type="PANTHER" id="PTHR21660">
    <property type="entry name" value="THIOESTERASE SUPERFAMILY MEMBER-RELATED"/>
    <property type="match status" value="1"/>
</dbReference>
<proteinExistence type="inferred from homology"/>
<dbReference type="EMBL" id="UFQT01000091">
    <property type="protein sequence ID" value="SSX19530.1"/>
    <property type="molecule type" value="Genomic_DNA"/>
</dbReference>
<dbReference type="CDD" id="cd03443">
    <property type="entry name" value="PaaI_thioesterase"/>
    <property type="match status" value="1"/>
</dbReference>
<evidence type="ECO:0000256" key="2">
    <source>
        <dbReference type="ARBA" id="ARBA00022801"/>
    </source>
</evidence>
<sequence length="150" mass="15793">MCKKGLDFIKTVANYMMKTDGYDRLMKDVIFTAGGSGHATAELKVASEHLNRGGGLHGGFIATLIDQVTTIGLMTHPKNPSPGVSVDLQVSYLKGAREGDEIIIDAKTLKSGANLAFTVCTLTSKKDGSIIAQGNHTKFVGQGAPKAKDA</sequence>
<dbReference type="PANTHER" id="PTHR21660:SF1">
    <property type="entry name" value="ACYL-COENZYME A THIOESTERASE 13"/>
    <property type="match status" value="1"/>
</dbReference>
<name>A0A336LNN2_CULSO</name>
<protein>
    <submittedName>
        <fullName evidence="4">CSON015031 protein</fullName>
    </submittedName>
</protein>
<keyword evidence="2" id="KW-0378">Hydrolase</keyword>
<dbReference type="NCBIfam" id="TIGR00369">
    <property type="entry name" value="unchar_dom_1"/>
    <property type="match status" value="1"/>
</dbReference>
<dbReference type="VEuPathDB" id="VectorBase:CSON015031"/>
<dbReference type="SUPFAM" id="SSF54637">
    <property type="entry name" value="Thioesterase/thiol ester dehydrase-isomerase"/>
    <property type="match status" value="1"/>
</dbReference>
<feature type="domain" description="Thioesterase" evidence="3">
    <location>
        <begin position="54"/>
        <end position="129"/>
    </location>
</feature>
<dbReference type="FunFam" id="3.10.129.10:FF:000033">
    <property type="entry name" value="acyl-coenzyme A thioesterase 13"/>
    <property type="match status" value="1"/>
</dbReference>